<dbReference type="Gene3D" id="3.40.50.1000">
    <property type="entry name" value="HAD superfamily/HAD-like"/>
    <property type="match status" value="1"/>
</dbReference>
<dbReference type="NCBIfam" id="TIGR01449">
    <property type="entry name" value="PGP_bact"/>
    <property type="match status" value="1"/>
</dbReference>
<dbReference type="EC" id="3.1.3.18" evidence="5"/>
<dbReference type="Gene3D" id="1.10.150.240">
    <property type="entry name" value="Putative phosphatase, domain 2"/>
    <property type="match status" value="1"/>
</dbReference>
<evidence type="ECO:0000256" key="8">
    <source>
        <dbReference type="ARBA" id="ARBA00022842"/>
    </source>
</evidence>
<evidence type="ECO:0000313" key="11">
    <source>
        <dbReference type="Proteomes" id="UP000175616"/>
    </source>
</evidence>
<dbReference type="InterPro" id="IPR041492">
    <property type="entry name" value="HAD_2"/>
</dbReference>
<dbReference type="GO" id="GO:0046872">
    <property type="term" value="F:metal ion binding"/>
    <property type="evidence" value="ECO:0007669"/>
    <property type="project" value="UniProtKB-KW"/>
</dbReference>
<evidence type="ECO:0000313" key="10">
    <source>
        <dbReference type="EMBL" id="OFC32723.1"/>
    </source>
</evidence>
<sequence length="227" mass="23992">MTPWHAVLWDLDGTLLDTAPDLIAAVTELCRRRGRSAPAVAALRPFASQGARGLLREAFGVEPPQPEFQALREEFLALYEADIATRTRLFPGVAQCLVTLAARGIPWGIVTNKPGYLTAALLAALPLPVAPAVVVSGDTTARSKPDPLPLRHALETLAVLPQHSLYLGDDRRDIEAAHAAGCTAWAAGWGYGGGEAIASWGADAVIPRSEDLVTRLFAASVGGDGTW</sequence>
<evidence type="ECO:0000256" key="4">
    <source>
        <dbReference type="ARBA" id="ARBA00006171"/>
    </source>
</evidence>
<dbReference type="SUPFAM" id="SSF56784">
    <property type="entry name" value="HAD-like"/>
    <property type="match status" value="1"/>
</dbReference>
<protein>
    <recommendedName>
        <fullName evidence="5">phosphoglycolate phosphatase</fullName>
        <ecNumber evidence="5">3.1.3.18</ecNumber>
    </recommendedName>
</protein>
<dbReference type="AlphaFoldDB" id="A0A1E7YLH0"/>
<dbReference type="GO" id="GO:0005975">
    <property type="term" value="P:carbohydrate metabolic process"/>
    <property type="evidence" value="ECO:0007669"/>
    <property type="project" value="InterPro"/>
</dbReference>
<evidence type="ECO:0000256" key="2">
    <source>
        <dbReference type="ARBA" id="ARBA00001946"/>
    </source>
</evidence>
<dbReference type="RefSeq" id="WP_004871672.1">
    <property type="nucleotide sequence ID" value="NZ_CP026328.2"/>
</dbReference>
<evidence type="ECO:0000256" key="9">
    <source>
        <dbReference type="ARBA" id="ARBA00023277"/>
    </source>
</evidence>
<dbReference type="GO" id="GO:0006281">
    <property type="term" value="P:DNA repair"/>
    <property type="evidence" value="ECO:0007669"/>
    <property type="project" value="TreeGrafter"/>
</dbReference>
<comment type="cofactor">
    <cofactor evidence="2">
        <name>Mg(2+)</name>
        <dbReference type="ChEBI" id="CHEBI:18420"/>
    </cofactor>
</comment>
<dbReference type="SFLD" id="SFLDS00003">
    <property type="entry name" value="Haloacid_Dehalogenase"/>
    <property type="match status" value="1"/>
</dbReference>
<dbReference type="FunFam" id="3.40.50.1000:FF:000022">
    <property type="entry name" value="Phosphoglycolate phosphatase"/>
    <property type="match status" value="1"/>
</dbReference>
<name>A0A1E7YLH0_9PROT</name>
<gene>
    <name evidence="10" type="ORF">BAE27_10370</name>
</gene>
<evidence type="ECO:0000256" key="1">
    <source>
        <dbReference type="ARBA" id="ARBA00000830"/>
    </source>
</evidence>
<dbReference type="EMBL" id="LZYE01000258">
    <property type="protein sequence ID" value="OFC32723.1"/>
    <property type="molecule type" value="Genomic_DNA"/>
</dbReference>
<dbReference type="PANTHER" id="PTHR43434:SF23">
    <property type="entry name" value="PHOSPHOGLYCOLATE PHOSPHATASE"/>
    <property type="match status" value="1"/>
</dbReference>
<dbReference type="SFLD" id="SFLDG01129">
    <property type="entry name" value="C1.5:_HAD__Beta-PGM__Phosphata"/>
    <property type="match status" value="1"/>
</dbReference>
<evidence type="ECO:0000256" key="3">
    <source>
        <dbReference type="ARBA" id="ARBA00004818"/>
    </source>
</evidence>
<dbReference type="SFLD" id="SFLDG01135">
    <property type="entry name" value="C1.5.6:_HAD__Beta-PGM__Phospha"/>
    <property type="match status" value="1"/>
</dbReference>
<comment type="caution">
    <text evidence="10">The sequence shown here is derived from an EMBL/GenBank/DDBJ whole genome shotgun (WGS) entry which is preliminary data.</text>
</comment>
<dbReference type="InterPro" id="IPR037512">
    <property type="entry name" value="PGPase_prok"/>
</dbReference>
<dbReference type="GO" id="GO:0008967">
    <property type="term" value="F:phosphoglycolate phosphatase activity"/>
    <property type="evidence" value="ECO:0007669"/>
    <property type="project" value="UniProtKB-EC"/>
</dbReference>
<dbReference type="GeneID" id="92931319"/>
<evidence type="ECO:0000256" key="6">
    <source>
        <dbReference type="ARBA" id="ARBA00022723"/>
    </source>
</evidence>
<organism evidence="10 11">
    <name type="scientific">Acidithiobacillus caldus</name>
    <dbReference type="NCBI Taxonomy" id="33059"/>
    <lineage>
        <taxon>Bacteria</taxon>
        <taxon>Pseudomonadati</taxon>
        <taxon>Pseudomonadota</taxon>
        <taxon>Acidithiobacillia</taxon>
        <taxon>Acidithiobacillales</taxon>
        <taxon>Acidithiobacillaceae</taxon>
        <taxon>Acidithiobacillus</taxon>
    </lineage>
</organism>
<keyword evidence="6" id="KW-0479">Metal-binding</keyword>
<keyword evidence="7" id="KW-0378">Hydrolase</keyword>
<reference evidence="10 11" key="1">
    <citation type="submission" date="2016-06" db="EMBL/GenBank/DDBJ databases">
        <title>Gene turnover analysis identifies the evolutionary adaptation of the extremophile Acidithiobacillus caldus.</title>
        <authorList>
            <person name="Zhang X."/>
        </authorList>
    </citation>
    <scope>NUCLEOTIDE SEQUENCE [LARGE SCALE GENOMIC DNA]</scope>
    <source>
        <strain evidence="10 11">DX</strain>
    </source>
</reference>
<comment type="similarity">
    <text evidence="4">Belongs to the HAD-like hydrolase superfamily. CbbY/CbbZ/Gph/YieH family.</text>
</comment>
<accession>A0A1E7YLH0</accession>
<comment type="pathway">
    <text evidence="3">Organic acid metabolism; glycolate biosynthesis; glycolate from 2-phosphoglycolate: step 1/1.</text>
</comment>
<evidence type="ECO:0000256" key="5">
    <source>
        <dbReference type="ARBA" id="ARBA00013078"/>
    </source>
</evidence>
<dbReference type="PANTHER" id="PTHR43434">
    <property type="entry name" value="PHOSPHOGLYCOLATE PHOSPHATASE"/>
    <property type="match status" value="1"/>
</dbReference>
<dbReference type="InterPro" id="IPR050155">
    <property type="entry name" value="HAD-like_hydrolase_sf"/>
</dbReference>
<dbReference type="InterPro" id="IPR036412">
    <property type="entry name" value="HAD-like_sf"/>
</dbReference>
<dbReference type="InterPro" id="IPR023214">
    <property type="entry name" value="HAD_sf"/>
</dbReference>
<proteinExistence type="inferred from homology"/>
<dbReference type="GO" id="GO:0005829">
    <property type="term" value="C:cytosol"/>
    <property type="evidence" value="ECO:0007669"/>
    <property type="project" value="TreeGrafter"/>
</dbReference>
<keyword evidence="8" id="KW-0460">Magnesium</keyword>
<dbReference type="Pfam" id="PF13419">
    <property type="entry name" value="HAD_2"/>
    <property type="match status" value="1"/>
</dbReference>
<dbReference type="InterPro" id="IPR006439">
    <property type="entry name" value="HAD-SF_hydro_IA"/>
</dbReference>
<dbReference type="Proteomes" id="UP000175616">
    <property type="component" value="Unassembled WGS sequence"/>
</dbReference>
<comment type="catalytic activity">
    <reaction evidence="1">
        <text>2-phosphoglycolate + H2O = glycolate + phosphate</text>
        <dbReference type="Rhea" id="RHEA:14369"/>
        <dbReference type="ChEBI" id="CHEBI:15377"/>
        <dbReference type="ChEBI" id="CHEBI:29805"/>
        <dbReference type="ChEBI" id="CHEBI:43474"/>
        <dbReference type="ChEBI" id="CHEBI:58033"/>
        <dbReference type="EC" id="3.1.3.18"/>
    </reaction>
</comment>
<keyword evidence="9" id="KW-0119">Carbohydrate metabolism</keyword>
<dbReference type="InterPro" id="IPR023198">
    <property type="entry name" value="PGP-like_dom2"/>
</dbReference>
<dbReference type="PRINTS" id="PR00413">
    <property type="entry name" value="HADHALOGNASE"/>
</dbReference>
<evidence type="ECO:0000256" key="7">
    <source>
        <dbReference type="ARBA" id="ARBA00022801"/>
    </source>
</evidence>
<dbReference type="NCBIfam" id="TIGR01549">
    <property type="entry name" value="HAD-SF-IA-v1"/>
    <property type="match status" value="1"/>
</dbReference>